<dbReference type="CDD" id="cd00088">
    <property type="entry name" value="HPT"/>
    <property type="match status" value="1"/>
</dbReference>
<dbReference type="InterPro" id="IPR003594">
    <property type="entry name" value="HATPase_dom"/>
</dbReference>
<proteinExistence type="predicted"/>
<dbReference type="InterPro" id="IPR036061">
    <property type="entry name" value="CheW-like_dom_sf"/>
</dbReference>
<evidence type="ECO:0000256" key="1">
    <source>
        <dbReference type="ARBA" id="ARBA00000085"/>
    </source>
</evidence>
<accession>A0ABZ0JPC4</accession>
<evidence type="ECO:0000313" key="13">
    <source>
        <dbReference type="Proteomes" id="UP001302020"/>
    </source>
</evidence>
<dbReference type="Pfam" id="PF02518">
    <property type="entry name" value="HATPase_c"/>
    <property type="match status" value="1"/>
</dbReference>
<keyword evidence="13" id="KW-1185">Reference proteome</keyword>
<feature type="modified residue" description="Phosphohistidine" evidence="7">
    <location>
        <position position="44"/>
    </location>
</feature>
<name>A0ABZ0JPC4_9XANT</name>
<feature type="region of interest" description="Disordered" evidence="8">
    <location>
        <begin position="468"/>
        <end position="502"/>
    </location>
</feature>
<dbReference type="InterPro" id="IPR051315">
    <property type="entry name" value="Bact_Chemotaxis_CheA"/>
</dbReference>
<dbReference type="GO" id="GO:0004673">
    <property type="term" value="F:protein histidine kinase activity"/>
    <property type="evidence" value="ECO:0007669"/>
    <property type="project" value="UniProtKB-EC"/>
</dbReference>
<keyword evidence="5" id="KW-0418">Kinase</keyword>
<protein>
    <recommendedName>
        <fullName evidence="2">histidine kinase</fullName>
        <ecNumber evidence="2">2.7.13.3</ecNumber>
    </recommendedName>
</protein>
<dbReference type="InterPro" id="IPR005467">
    <property type="entry name" value="His_kinase_dom"/>
</dbReference>
<feature type="compositionally biased region" description="Low complexity" evidence="8">
    <location>
        <begin position="468"/>
        <end position="477"/>
    </location>
</feature>
<evidence type="ECO:0000256" key="8">
    <source>
        <dbReference type="SAM" id="MobiDB-lite"/>
    </source>
</evidence>
<dbReference type="Pfam" id="PF02895">
    <property type="entry name" value="H-kinase_dim"/>
    <property type="match status" value="1"/>
</dbReference>
<dbReference type="Pfam" id="PF01584">
    <property type="entry name" value="CheW"/>
    <property type="match status" value="1"/>
</dbReference>
<dbReference type="PROSITE" id="PS50109">
    <property type="entry name" value="HIS_KIN"/>
    <property type="match status" value="1"/>
</dbReference>
<dbReference type="InterPro" id="IPR008207">
    <property type="entry name" value="Sig_transdc_His_kin_Hpt_dom"/>
</dbReference>
<dbReference type="Gene3D" id="1.10.287.560">
    <property type="entry name" value="Histidine kinase CheA-like, homodimeric domain"/>
    <property type="match status" value="1"/>
</dbReference>
<dbReference type="Pfam" id="PF01627">
    <property type="entry name" value="Hpt"/>
    <property type="match status" value="1"/>
</dbReference>
<dbReference type="SUPFAM" id="SSF50341">
    <property type="entry name" value="CheW-like"/>
    <property type="match status" value="1"/>
</dbReference>
<evidence type="ECO:0000259" key="9">
    <source>
        <dbReference type="PROSITE" id="PS50109"/>
    </source>
</evidence>
<evidence type="ECO:0000256" key="6">
    <source>
        <dbReference type="ARBA" id="ARBA00023012"/>
    </source>
</evidence>
<feature type="domain" description="CheW-like" evidence="10">
    <location>
        <begin position="760"/>
        <end position="891"/>
    </location>
</feature>
<reference evidence="12 13" key="1">
    <citation type="submission" date="2023-05" db="EMBL/GenBank/DDBJ databases">
        <title>Xanthomonas rydalmerenesis sp. nov., a novel Xanthomonas species isolated from Fragaria x ananassa.</title>
        <authorList>
            <person name="McKnight D.J.E."/>
            <person name="Wong-Bajracharya J."/>
            <person name="Okoh E.B."/>
            <person name="Snijders F."/>
            <person name="Lidbetter F."/>
            <person name="Webster J."/>
            <person name="Djordjevic S.P."/>
            <person name="Bogema D.R."/>
            <person name="Chapman T.A."/>
        </authorList>
    </citation>
    <scope>NUCLEOTIDE SEQUENCE [LARGE SCALE GENOMIC DNA]</scope>
    <source>
        <strain evidence="12 13">DAR34883</strain>
    </source>
</reference>
<evidence type="ECO:0000256" key="3">
    <source>
        <dbReference type="ARBA" id="ARBA00022553"/>
    </source>
</evidence>
<dbReference type="EC" id="2.7.13.3" evidence="2"/>
<dbReference type="InterPro" id="IPR002545">
    <property type="entry name" value="CheW-lke_dom"/>
</dbReference>
<evidence type="ECO:0000313" key="12">
    <source>
        <dbReference type="EMBL" id="WOS41663.1"/>
    </source>
</evidence>
<feature type="domain" description="HPt" evidence="11">
    <location>
        <begin position="1"/>
        <end position="101"/>
    </location>
</feature>
<feature type="domain" description="Histidine kinase" evidence="9">
    <location>
        <begin position="556"/>
        <end position="758"/>
    </location>
</feature>
<evidence type="ECO:0000256" key="7">
    <source>
        <dbReference type="PROSITE-ProRule" id="PRU00110"/>
    </source>
</evidence>
<dbReference type="SUPFAM" id="SSF47226">
    <property type="entry name" value="Histidine-containing phosphotransfer domain, HPT domain"/>
    <property type="match status" value="1"/>
</dbReference>
<evidence type="ECO:0000256" key="4">
    <source>
        <dbReference type="ARBA" id="ARBA00022679"/>
    </source>
</evidence>
<dbReference type="SUPFAM" id="SSF47384">
    <property type="entry name" value="Homodimeric domain of signal transducing histidine kinase"/>
    <property type="match status" value="1"/>
</dbReference>
<dbReference type="SMART" id="SM00073">
    <property type="entry name" value="HPT"/>
    <property type="match status" value="1"/>
</dbReference>
<dbReference type="PANTHER" id="PTHR43395">
    <property type="entry name" value="SENSOR HISTIDINE KINASE CHEA"/>
    <property type="match status" value="1"/>
</dbReference>
<dbReference type="Gene3D" id="1.20.120.160">
    <property type="entry name" value="HPT domain"/>
    <property type="match status" value="1"/>
</dbReference>
<evidence type="ECO:0000256" key="5">
    <source>
        <dbReference type="ARBA" id="ARBA00022777"/>
    </source>
</evidence>
<dbReference type="InterPro" id="IPR037006">
    <property type="entry name" value="CheA-like_homodim_sf"/>
</dbReference>
<dbReference type="SUPFAM" id="SSF55874">
    <property type="entry name" value="ATPase domain of HSP90 chaperone/DNA topoisomerase II/histidine kinase"/>
    <property type="match status" value="1"/>
</dbReference>
<dbReference type="CDD" id="cd16916">
    <property type="entry name" value="HATPase_CheA-like"/>
    <property type="match status" value="1"/>
</dbReference>
<dbReference type="Gene3D" id="3.30.565.10">
    <property type="entry name" value="Histidine kinase-like ATPase, C-terminal domain"/>
    <property type="match status" value="1"/>
</dbReference>
<evidence type="ECO:0000259" key="11">
    <source>
        <dbReference type="PROSITE" id="PS50894"/>
    </source>
</evidence>
<gene>
    <name evidence="12" type="ORF">QN243_04145</name>
</gene>
<keyword evidence="3 7" id="KW-0597">Phosphoprotein</keyword>
<dbReference type="Gene3D" id="2.30.30.40">
    <property type="entry name" value="SH3 Domains"/>
    <property type="match status" value="1"/>
</dbReference>
<keyword evidence="4 12" id="KW-0808">Transferase</keyword>
<dbReference type="InterPro" id="IPR036890">
    <property type="entry name" value="HATPase_C_sf"/>
</dbReference>
<dbReference type="InterPro" id="IPR004105">
    <property type="entry name" value="CheA-like_dim"/>
</dbReference>
<dbReference type="PRINTS" id="PR00344">
    <property type="entry name" value="BCTRLSENSOR"/>
</dbReference>
<sequence>MNPLLAQFIAESRDLLQSIGQHLIEMELAPDDDALMNELFRMVHTLKGNSGLFELPGMTWLLHAAEDLMDAVRHGRVAYSRDLADTLLEAMDEVAAQLDLLEEGAERIAESAATRQLAAGLRALMDTDTAHARVTTAHDAPHAQGAQDAEPSVDAQLQAELQQMPETLRMRLFREACAGATLHWVVYQPEPDCFFKGEDPLHLMRQIPDTHWTRVQPLAPWAPPTELDIYRCQVVFHALSSASAEALDHLFRYVTEQVVRHPVPAAALVVAQGQPGAWADDAAFQQDAQAVLEGGDLSALRQHVQARLEQCPETSCSASALRWLDLLLDCAVPDVALLRRVLQQDDTVAQSAAAAVALSPAQQVALRNLIQAQRQILGQADPLSPGSLLGVGATLSACCAASGQTALQPALTDALDMSLVSHSAQPLLEWLERHARQLPTAAAARQPDTPPAVDATPVVTRDATPALPATATQPADTIAAPTAPSSGADAGARRSEEGGQGSRILKVDQARIDRLMDLIGEIVVAKNGLPYLASRAEEHYRVRELGREIKAQYAVINRIAEELQDAIMQVRMLPLSFIFQRFPRLVRDISRKLGKEVELVIEGEDTEADKNIVEALADPLIHILRNSLDHGLETPEQRRAAGKPAVGRLLIRAQQEADRVLIEISDDGRGIDPHVIKRKAYAKGLISEAALDNLSDVDAQRLIFTPGFSTAETVSDLSGRGVGMDAVRSAIEKVNGSIGLDSTPGKGTRLRLTLPLSMAVSNVMVIETAGQIFGIPMDQVVETVRVPQSSVRTIKQQRTATLRDRIVPLVALNDLLALDAPPRPNADDALATLVVRVEGEHVGILVDEFRATTDILLKPMSGVLAGLGGYAGSALLGDGSVLMVLNPKELL</sequence>
<dbReference type="EMBL" id="CP126172">
    <property type="protein sequence ID" value="WOS41663.1"/>
    <property type="molecule type" value="Genomic_DNA"/>
</dbReference>
<dbReference type="PANTHER" id="PTHR43395:SF1">
    <property type="entry name" value="CHEMOTAXIS PROTEIN CHEA"/>
    <property type="match status" value="1"/>
</dbReference>
<dbReference type="RefSeq" id="WP_317844633.1">
    <property type="nucleotide sequence ID" value="NZ_CP126170.1"/>
</dbReference>
<evidence type="ECO:0000256" key="2">
    <source>
        <dbReference type="ARBA" id="ARBA00012438"/>
    </source>
</evidence>
<dbReference type="SMART" id="SM01231">
    <property type="entry name" value="H-kinase_dim"/>
    <property type="match status" value="1"/>
</dbReference>
<dbReference type="PROSITE" id="PS50851">
    <property type="entry name" value="CHEW"/>
    <property type="match status" value="1"/>
</dbReference>
<dbReference type="SMART" id="SM00387">
    <property type="entry name" value="HATPase_c"/>
    <property type="match status" value="1"/>
</dbReference>
<dbReference type="SMART" id="SM00260">
    <property type="entry name" value="CheW"/>
    <property type="match status" value="1"/>
</dbReference>
<dbReference type="PROSITE" id="PS50894">
    <property type="entry name" value="HPT"/>
    <property type="match status" value="1"/>
</dbReference>
<keyword evidence="6" id="KW-0902">Two-component regulatory system</keyword>
<dbReference type="Proteomes" id="UP001302020">
    <property type="component" value="Chromosome"/>
</dbReference>
<dbReference type="InterPro" id="IPR036097">
    <property type="entry name" value="HisK_dim/P_sf"/>
</dbReference>
<dbReference type="InterPro" id="IPR004358">
    <property type="entry name" value="Sig_transdc_His_kin-like_C"/>
</dbReference>
<evidence type="ECO:0000259" key="10">
    <source>
        <dbReference type="PROSITE" id="PS50851"/>
    </source>
</evidence>
<dbReference type="InterPro" id="IPR036641">
    <property type="entry name" value="HPT_dom_sf"/>
</dbReference>
<organism evidence="12 13">
    <name type="scientific">Xanthomonas rydalmerensis</name>
    <dbReference type="NCBI Taxonomy" id="3046274"/>
    <lineage>
        <taxon>Bacteria</taxon>
        <taxon>Pseudomonadati</taxon>
        <taxon>Pseudomonadota</taxon>
        <taxon>Gammaproteobacteria</taxon>
        <taxon>Lysobacterales</taxon>
        <taxon>Lysobacteraceae</taxon>
        <taxon>Xanthomonas</taxon>
    </lineage>
</organism>
<comment type="catalytic activity">
    <reaction evidence="1">
        <text>ATP + protein L-histidine = ADP + protein N-phospho-L-histidine.</text>
        <dbReference type="EC" id="2.7.13.3"/>
    </reaction>
</comment>